<keyword evidence="3" id="KW-0949">S-adenosyl-L-methionine</keyword>
<evidence type="ECO:0000313" key="5">
    <source>
        <dbReference type="EMBL" id="WZW99139.1"/>
    </source>
</evidence>
<dbReference type="SUPFAM" id="SSF53335">
    <property type="entry name" value="S-adenosyl-L-methionine-dependent methyltransferases"/>
    <property type="match status" value="1"/>
</dbReference>
<evidence type="ECO:0000256" key="3">
    <source>
        <dbReference type="ARBA" id="ARBA00022691"/>
    </source>
</evidence>
<dbReference type="EMBL" id="CP115965">
    <property type="protein sequence ID" value="WZW99139.1"/>
    <property type="molecule type" value="Genomic_DNA"/>
</dbReference>
<evidence type="ECO:0000259" key="4">
    <source>
        <dbReference type="Pfam" id="PF13649"/>
    </source>
</evidence>
<feature type="domain" description="Methyltransferase" evidence="4">
    <location>
        <begin position="72"/>
        <end position="166"/>
    </location>
</feature>
<keyword evidence="2" id="KW-0808">Transferase</keyword>
<dbReference type="Proteomes" id="UP001434337">
    <property type="component" value="Chromosome"/>
</dbReference>
<reference evidence="5 6" key="1">
    <citation type="journal article" date="2023" name="Environ Microbiome">
        <title>A coral-associated actinobacterium mitigates coral bleaching under heat stress.</title>
        <authorList>
            <person name="Li J."/>
            <person name="Zou Y."/>
            <person name="Li Q."/>
            <person name="Zhang J."/>
            <person name="Bourne D.G."/>
            <person name="Lyu Y."/>
            <person name="Liu C."/>
            <person name="Zhang S."/>
        </authorList>
    </citation>
    <scope>NUCLEOTIDE SEQUENCE [LARGE SCALE GENOMIC DNA]</scope>
    <source>
        <strain evidence="5 6">SCSIO 13291</strain>
    </source>
</reference>
<accession>A0ABZ3C8R1</accession>
<dbReference type="PANTHER" id="PTHR43464">
    <property type="entry name" value="METHYLTRANSFERASE"/>
    <property type="match status" value="1"/>
</dbReference>
<dbReference type="Gene3D" id="3.40.50.150">
    <property type="entry name" value="Vaccinia Virus protein VP39"/>
    <property type="match status" value="1"/>
</dbReference>
<dbReference type="GO" id="GO:0032259">
    <property type="term" value="P:methylation"/>
    <property type="evidence" value="ECO:0007669"/>
    <property type="project" value="UniProtKB-KW"/>
</dbReference>
<dbReference type="RefSeq" id="WP_232550013.1">
    <property type="nucleotide sequence ID" value="NZ_CP115965.1"/>
</dbReference>
<name>A0ABZ3C8R1_9ACTN</name>
<dbReference type="InterPro" id="IPR029063">
    <property type="entry name" value="SAM-dependent_MTases_sf"/>
</dbReference>
<dbReference type="Pfam" id="PF13649">
    <property type="entry name" value="Methyltransf_25"/>
    <property type="match status" value="1"/>
</dbReference>
<dbReference type="PANTHER" id="PTHR43464:SF19">
    <property type="entry name" value="UBIQUINONE BIOSYNTHESIS O-METHYLTRANSFERASE, MITOCHONDRIAL"/>
    <property type="match status" value="1"/>
</dbReference>
<evidence type="ECO:0000256" key="1">
    <source>
        <dbReference type="ARBA" id="ARBA00022603"/>
    </source>
</evidence>
<dbReference type="GO" id="GO:0008168">
    <property type="term" value="F:methyltransferase activity"/>
    <property type="evidence" value="ECO:0007669"/>
    <property type="project" value="UniProtKB-KW"/>
</dbReference>
<organism evidence="5 6">
    <name type="scientific">Propioniciclava soli</name>
    <dbReference type="NCBI Taxonomy" id="2775081"/>
    <lineage>
        <taxon>Bacteria</taxon>
        <taxon>Bacillati</taxon>
        <taxon>Actinomycetota</taxon>
        <taxon>Actinomycetes</taxon>
        <taxon>Propionibacteriales</taxon>
        <taxon>Propionibacteriaceae</taxon>
        <taxon>Propioniciclava</taxon>
    </lineage>
</organism>
<proteinExistence type="predicted"/>
<sequence length="232" mass="23836">MDPRSIAPTSLGVRAAAAVAGGLRSRWADATAANPDHSRWYVERFRALAASGADLVGEARLVDAMAPRGATILDAGCGPGRHAGHLHRAGHTVVGVDLDPILLEAAEADDPGPTYVVGDLAAVELPAEGPQRFDLILCAGNVLTFLHPGTRRPVLARFAGWLAEGGRAVVGFGLARGYAQADFEADAAAAGLAVEQRWSTWDLRPFSASSEFLVAVLTASAPATAPAGADAG</sequence>
<keyword evidence="6" id="KW-1185">Reference proteome</keyword>
<keyword evidence="1 5" id="KW-0489">Methyltransferase</keyword>
<gene>
    <name evidence="5" type="ORF">PCC79_02750</name>
</gene>
<dbReference type="InterPro" id="IPR041698">
    <property type="entry name" value="Methyltransf_25"/>
</dbReference>
<evidence type="ECO:0000256" key="2">
    <source>
        <dbReference type="ARBA" id="ARBA00022679"/>
    </source>
</evidence>
<evidence type="ECO:0000313" key="6">
    <source>
        <dbReference type="Proteomes" id="UP001434337"/>
    </source>
</evidence>
<protein>
    <submittedName>
        <fullName evidence="5">Class I SAM-dependent methyltransferase</fullName>
    </submittedName>
</protein>
<dbReference type="CDD" id="cd02440">
    <property type="entry name" value="AdoMet_MTases"/>
    <property type="match status" value="1"/>
</dbReference>